<dbReference type="Pfam" id="PF13672">
    <property type="entry name" value="PP2C_2"/>
    <property type="match status" value="1"/>
</dbReference>
<evidence type="ECO:0000259" key="1">
    <source>
        <dbReference type="PROSITE" id="PS51746"/>
    </source>
</evidence>
<dbReference type="InterPro" id="IPR001932">
    <property type="entry name" value="PPM-type_phosphatase-like_dom"/>
</dbReference>
<feature type="non-terminal residue" evidence="2">
    <location>
        <position position="264"/>
    </location>
</feature>
<dbReference type="InterPro" id="IPR036457">
    <property type="entry name" value="PPM-type-like_dom_sf"/>
</dbReference>
<dbReference type="SMART" id="SM00332">
    <property type="entry name" value="PP2Cc"/>
    <property type="match status" value="1"/>
</dbReference>
<evidence type="ECO:0000313" key="3">
    <source>
        <dbReference type="Proteomes" id="UP000295626"/>
    </source>
</evidence>
<proteinExistence type="predicted"/>
<accession>A0ABY2DJ52</accession>
<name>A0ABY2DJ52_9ACTN</name>
<gene>
    <name evidence="2" type="ORF">E1091_10780</name>
</gene>
<protein>
    <recommendedName>
        <fullName evidence="1">PPM-type phosphatase domain-containing protein</fullName>
    </recommendedName>
</protein>
<comment type="caution">
    <text evidence="2">The sequence shown here is derived from an EMBL/GenBank/DDBJ whole genome shotgun (WGS) entry which is preliminary data.</text>
</comment>
<dbReference type="EMBL" id="SMKE01000346">
    <property type="protein sequence ID" value="TDB94669.1"/>
    <property type="molecule type" value="Genomic_DNA"/>
</dbReference>
<feature type="domain" description="PPM-type phosphatase" evidence="1">
    <location>
        <begin position="23"/>
        <end position="264"/>
    </location>
</feature>
<dbReference type="Gene3D" id="3.60.40.10">
    <property type="entry name" value="PPM-type phosphatase domain"/>
    <property type="match status" value="1"/>
</dbReference>
<reference evidence="2 3" key="1">
    <citation type="submission" date="2019-02" db="EMBL/GenBank/DDBJ databases">
        <title>Draft genome sequences of novel Actinobacteria.</title>
        <authorList>
            <person name="Sahin N."/>
            <person name="Ay H."/>
            <person name="Saygin H."/>
        </authorList>
    </citation>
    <scope>NUCLEOTIDE SEQUENCE [LARGE SCALE GENOMIC DNA]</scope>
    <source>
        <strain evidence="2 3">JCM 30529</strain>
    </source>
</reference>
<evidence type="ECO:0000313" key="2">
    <source>
        <dbReference type="EMBL" id="TDB94669.1"/>
    </source>
</evidence>
<organism evidence="2 3">
    <name type="scientific">Micromonospora fluostatini</name>
    <dbReference type="NCBI Taxonomy" id="1629071"/>
    <lineage>
        <taxon>Bacteria</taxon>
        <taxon>Bacillati</taxon>
        <taxon>Actinomycetota</taxon>
        <taxon>Actinomycetes</taxon>
        <taxon>Micromonosporales</taxon>
        <taxon>Micromonosporaceae</taxon>
        <taxon>Micromonospora</taxon>
    </lineage>
</organism>
<sequence>MRAAPSVPGGPTGRFRLGRLALEFAGGTVTGHRYPANFDVLHLDAGLPFAAVADGMGAGEGSRVAGTTAMATLVEAVRAAGGPDPRRLRAAVAEAQSRVRDAGARLAELTGCTLTALLVEPDGDLAWIPHLGDSRAYRWRGGPLEQLTVDHTMAWLGVVNGWYPADSVEAARARYHLTRYVGHPDRPEADLLAVTPRPGDRYLLCTDGVADQVAYDRLRTVLADADPAEAVRALLADSPATNRDLRTPVDAQRLTPPLGRIGVP</sequence>
<dbReference type="Proteomes" id="UP000295626">
    <property type="component" value="Unassembled WGS sequence"/>
</dbReference>
<dbReference type="CDD" id="cd00143">
    <property type="entry name" value="PP2Cc"/>
    <property type="match status" value="1"/>
</dbReference>
<dbReference type="PROSITE" id="PS51746">
    <property type="entry name" value="PPM_2"/>
    <property type="match status" value="1"/>
</dbReference>
<keyword evidence="3" id="KW-1185">Reference proteome</keyword>
<dbReference type="SUPFAM" id="SSF81606">
    <property type="entry name" value="PP2C-like"/>
    <property type="match status" value="1"/>
</dbReference>
<dbReference type="SMART" id="SM00331">
    <property type="entry name" value="PP2C_SIG"/>
    <property type="match status" value="1"/>
</dbReference>